<dbReference type="OrthoDB" id="6076990at2759"/>
<sequence>MTNIKLYENEKVYFKALFFIVTACLIVYTSSAEERPEKCIAKADLMYRVCCVQPPYFTREVAKECGAGFELLYGDRENNVTGYRRLSYTSCGHWYCVLDKYALITNEGFLDHEKFFAHLDVWVSLNPVFSKTMISAKRLCAQSHRIYFPLKPCEFFNLLMCIRNYVNVECPIIIPTKECREQKAFFRECGQYYVEK</sequence>
<dbReference type="EMBL" id="CADEBD010000422">
    <property type="protein sequence ID" value="CAB3254528.1"/>
    <property type="molecule type" value="Genomic_DNA"/>
</dbReference>
<reference evidence="2 3" key="1">
    <citation type="submission" date="2020-04" db="EMBL/GenBank/DDBJ databases">
        <authorList>
            <person name="Wallbank WR R."/>
            <person name="Pardo Diaz C."/>
            <person name="Kozak K."/>
            <person name="Martin S."/>
            <person name="Jiggins C."/>
            <person name="Moest M."/>
            <person name="Warren A I."/>
            <person name="Byers J.R.P. K."/>
            <person name="Montejo-Kovacevich G."/>
            <person name="Yen C E."/>
        </authorList>
    </citation>
    <scope>NUCLEOTIDE SEQUENCE [LARGE SCALE GENOMIC DNA]</scope>
</reference>
<keyword evidence="1" id="KW-1133">Transmembrane helix</keyword>
<evidence type="ECO:0000313" key="2">
    <source>
        <dbReference type="EMBL" id="CAB3254528.1"/>
    </source>
</evidence>
<evidence type="ECO:0000313" key="3">
    <source>
        <dbReference type="Proteomes" id="UP000494256"/>
    </source>
</evidence>
<gene>
    <name evidence="2" type="ORF">APLA_LOCUS14785</name>
</gene>
<evidence type="ECO:0000256" key="1">
    <source>
        <dbReference type="SAM" id="Phobius"/>
    </source>
</evidence>
<protein>
    <submittedName>
        <fullName evidence="2">Uncharacterized protein</fullName>
    </submittedName>
</protein>
<name>A0A8S1B8T1_ARCPL</name>
<dbReference type="AlphaFoldDB" id="A0A8S1B8T1"/>
<dbReference type="Gene3D" id="1.10.238.270">
    <property type="match status" value="1"/>
</dbReference>
<organism evidence="2 3">
    <name type="scientific">Arctia plantaginis</name>
    <name type="common">Wood tiger moth</name>
    <name type="synonym">Phalaena plantaginis</name>
    <dbReference type="NCBI Taxonomy" id="874455"/>
    <lineage>
        <taxon>Eukaryota</taxon>
        <taxon>Metazoa</taxon>
        <taxon>Ecdysozoa</taxon>
        <taxon>Arthropoda</taxon>
        <taxon>Hexapoda</taxon>
        <taxon>Insecta</taxon>
        <taxon>Pterygota</taxon>
        <taxon>Neoptera</taxon>
        <taxon>Endopterygota</taxon>
        <taxon>Lepidoptera</taxon>
        <taxon>Glossata</taxon>
        <taxon>Ditrysia</taxon>
        <taxon>Noctuoidea</taxon>
        <taxon>Erebidae</taxon>
        <taxon>Arctiinae</taxon>
        <taxon>Arctia</taxon>
    </lineage>
</organism>
<proteinExistence type="predicted"/>
<comment type="caution">
    <text evidence="2">The sequence shown here is derived from an EMBL/GenBank/DDBJ whole genome shotgun (WGS) entry which is preliminary data.</text>
</comment>
<keyword evidence="1" id="KW-0472">Membrane</keyword>
<keyword evidence="1" id="KW-0812">Transmembrane</keyword>
<accession>A0A8S1B8T1</accession>
<dbReference type="Proteomes" id="UP000494256">
    <property type="component" value="Unassembled WGS sequence"/>
</dbReference>
<feature type="transmembrane region" description="Helical" evidence="1">
    <location>
        <begin position="12"/>
        <end position="30"/>
    </location>
</feature>